<dbReference type="AlphaFoldDB" id="A0AAD8E3J1"/>
<proteinExistence type="predicted"/>
<feature type="signal peptide" evidence="1">
    <location>
        <begin position="1"/>
        <end position="27"/>
    </location>
</feature>
<reference evidence="2" key="2">
    <citation type="submission" date="2023-05" db="EMBL/GenBank/DDBJ databases">
        <authorList>
            <person name="Fouks B."/>
        </authorList>
    </citation>
    <scope>NUCLEOTIDE SEQUENCE</scope>
    <source>
        <strain evidence="2">Stay&amp;Tobe</strain>
        <tissue evidence="2">Testes</tissue>
    </source>
</reference>
<accession>A0AAD8E3J1</accession>
<keyword evidence="3" id="KW-1185">Reference proteome</keyword>
<dbReference type="PROSITE" id="PS00018">
    <property type="entry name" value="EF_HAND_1"/>
    <property type="match status" value="1"/>
</dbReference>
<gene>
    <name evidence="2" type="ORF">L9F63_007247</name>
</gene>
<keyword evidence="1" id="KW-0732">Signal</keyword>
<evidence type="ECO:0008006" key="4">
    <source>
        <dbReference type="Google" id="ProtNLM"/>
    </source>
</evidence>
<comment type="caution">
    <text evidence="2">The sequence shown here is derived from an EMBL/GenBank/DDBJ whole genome shotgun (WGS) entry which is preliminary data.</text>
</comment>
<name>A0AAD8E3J1_DIPPU</name>
<evidence type="ECO:0000313" key="2">
    <source>
        <dbReference type="EMBL" id="KAJ9575935.1"/>
    </source>
</evidence>
<protein>
    <recommendedName>
        <fullName evidence="4">Allatotropin</fullName>
    </recommendedName>
</protein>
<reference evidence="2" key="1">
    <citation type="journal article" date="2023" name="IScience">
        <title>Live-bearing cockroach genome reveals convergent evolutionary mechanisms linked to viviparity in insects and beyond.</title>
        <authorList>
            <person name="Fouks B."/>
            <person name="Harrison M.C."/>
            <person name="Mikhailova A.A."/>
            <person name="Marchal E."/>
            <person name="English S."/>
            <person name="Carruthers M."/>
            <person name="Jennings E.C."/>
            <person name="Chiamaka E.L."/>
            <person name="Frigard R.A."/>
            <person name="Pippel M."/>
            <person name="Attardo G.M."/>
            <person name="Benoit J.B."/>
            <person name="Bornberg-Bauer E."/>
            <person name="Tobe S.S."/>
        </authorList>
    </citation>
    <scope>NUCLEOTIDE SEQUENCE</scope>
    <source>
        <strain evidence="2">Stay&amp;Tobe</strain>
    </source>
</reference>
<evidence type="ECO:0000313" key="3">
    <source>
        <dbReference type="Proteomes" id="UP001233999"/>
    </source>
</evidence>
<feature type="non-terminal residue" evidence="2">
    <location>
        <position position="1"/>
    </location>
</feature>
<dbReference type="Proteomes" id="UP001233999">
    <property type="component" value="Unassembled WGS sequence"/>
</dbReference>
<evidence type="ECO:0000256" key="1">
    <source>
        <dbReference type="SAM" id="SignalP"/>
    </source>
</evidence>
<dbReference type="EMBL" id="JASPKZ010009814">
    <property type="protein sequence ID" value="KAJ9575935.1"/>
    <property type="molecule type" value="Genomic_DNA"/>
</dbReference>
<sequence length="126" mass="13879">MRQSLTVYSLIAVATIVVLVLCGTVSAGASYQNSRNKPRTIRGFKNVALSTARGFGKRDGALEYLTGNVNNAAEQNVDRMPESLPVEWFVEELRTNPELARIIVHKFVDADQDGELSAEELLRPMA</sequence>
<organism evidence="2 3">
    <name type="scientific">Diploptera punctata</name>
    <name type="common">Pacific beetle cockroach</name>
    <dbReference type="NCBI Taxonomy" id="6984"/>
    <lineage>
        <taxon>Eukaryota</taxon>
        <taxon>Metazoa</taxon>
        <taxon>Ecdysozoa</taxon>
        <taxon>Arthropoda</taxon>
        <taxon>Hexapoda</taxon>
        <taxon>Insecta</taxon>
        <taxon>Pterygota</taxon>
        <taxon>Neoptera</taxon>
        <taxon>Polyneoptera</taxon>
        <taxon>Dictyoptera</taxon>
        <taxon>Blattodea</taxon>
        <taxon>Blaberoidea</taxon>
        <taxon>Blaberidae</taxon>
        <taxon>Diplopterinae</taxon>
        <taxon>Diploptera</taxon>
    </lineage>
</organism>
<feature type="chain" id="PRO_5041949554" description="Allatotropin" evidence="1">
    <location>
        <begin position="28"/>
        <end position="126"/>
    </location>
</feature>
<dbReference type="InterPro" id="IPR018247">
    <property type="entry name" value="EF_Hand_1_Ca_BS"/>
</dbReference>